<keyword evidence="8" id="KW-1185">Reference proteome</keyword>
<dbReference type="Gene3D" id="1.20.5.4130">
    <property type="match status" value="1"/>
</dbReference>
<comment type="similarity">
    <text evidence="1">Belongs to the disease resistance NB-LRR family.</text>
</comment>
<comment type="caution">
    <text evidence="7">The sequence shown here is derived from an EMBL/GenBank/DDBJ whole genome shotgun (WGS) entry which is preliminary data.</text>
</comment>
<dbReference type="Pfam" id="PF18052">
    <property type="entry name" value="Rx_N"/>
    <property type="match status" value="1"/>
</dbReference>
<protein>
    <recommendedName>
        <fullName evidence="6">Disease resistance N-terminal domain-containing protein</fullName>
    </recommendedName>
</protein>
<keyword evidence="3" id="KW-0677">Repeat</keyword>
<organism evidence="7 8">
    <name type="scientific">Rhynchospora tenuis</name>
    <dbReference type="NCBI Taxonomy" id="198213"/>
    <lineage>
        <taxon>Eukaryota</taxon>
        <taxon>Viridiplantae</taxon>
        <taxon>Streptophyta</taxon>
        <taxon>Embryophyta</taxon>
        <taxon>Tracheophyta</taxon>
        <taxon>Spermatophyta</taxon>
        <taxon>Magnoliopsida</taxon>
        <taxon>Liliopsida</taxon>
        <taxon>Poales</taxon>
        <taxon>Cyperaceae</taxon>
        <taxon>Cyperoideae</taxon>
        <taxon>Rhynchosporeae</taxon>
        <taxon>Rhynchospora</taxon>
    </lineage>
</organism>
<evidence type="ECO:0000256" key="2">
    <source>
        <dbReference type="ARBA" id="ARBA00022614"/>
    </source>
</evidence>
<dbReference type="GO" id="GO:0006952">
    <property type="term" value="P:defense response"/>
    <property type="evidence" value="ECO:0007669"/>
    <property type="project" value="UniProtKB-KW"/>
</dbReference>
<dbReference type="SUPFAM" id="SSF52540">
    <property type="entry name" value="P-loop containing nucleoside triphosphate hydrolases"/>
    <property type="match status" value="1"/>
</dbReference>
<evidence type="ECO:0000313" key="7">
    <source>
        <dbReference type="EMBL" id="KAJ3690886.1"/>
    </source>
</evidence>
<dbReference type="EMBL" id="JAMRDG010000002">
    <property type="protein sequence ID" value="KAJ3690886.1"/>
    <property type="molecule type" value="Genomic_DNA"/>
</dbReference>
<dbReference type="GO" id="GO:0000166">
    <property type="term" value="F:nucleotide binding"/>
    <property type="evidence" value="ECO:0007669"/>
    <property type="project" value="UniProtKB-KW"/>
</dbReference>
<dbReference type="PANTHER" id="PTHR19338:SF66">
    <property type="entry name" value="NB-ARC DOMAIN-CONTAINING PROTEIN"/>
    <property type="match status" value="1"/>
</dbReference>
<gene>
    <name evidence="7" type="ORF">LUZ61_020050</name>
</gene>
<dbReference type="PANTHER" id="PTHR19338">
    <property type="entry name" value="TRANSLOCASE OF INNER MITOCHONDRIAL MEMBRANE 13 HOMOLOG"/>
    <property type="match status" value="1"/>
</dbReference>
<feature type="domain" description="Disease resistance N-terminal" evidence="6">
    <location>
        <begin position="7"/>
        <end position="94"/>
    </location>
</feature>
<keyword evidence="4" id="KW-0547">Nucleotide-binding</keyword>
<name>A0AAD6ENP5_9POAL</name>
<evidence type="ECO:0000259" key="6">
    <source>
        <dbReference type="Pfam" id="PF18052"/>
    </source>
</evidence>
<accession>A0AAD6ENP5</accession>
<dbReference type="InterPro" id="IPR027417">
    <property type="entry name" value="P-loop_NTPase"/>
</dbReference>
<dbReference type="AlphaFoldDB" id="A0AAD6ENP5"/>
<evidence type="ECO:0000256" key="1">
    <source>
        <dbReference type="ARBA" id="ARBA00008894"/>
    </source>
</evidence>
<evidence type="ECO:0000256" key="5">
    <source>
        <dbReference type="ARBA" id="ARBA00022821"/>
    </source>
</evidence>
<evidence type="ECO:0000256" key="4">
    <source>
        <dbReference type="ARBA" id="ARBA00022741"/>
    </source>
</evidence>
<dbReference type="Gene3D" id="3.40.50.300">
    <property type="entry name" value="P-loop containing nucleotide triphosphate hydrolases"/>
    <property type="match status" value="1"/>
</dbReference>
<dbReference type="InterPro" id="IPR038005">
    <property type="entry name" value="RX-like_CC"/>
</dbReference>
<keyword evidence="2" id="KW-0433">Leucine-rich repeat</keyword>
<keyword evidence="5" id="KW-0611">Plant defense</keyword>
<reference evidence="7 8" key="1">
    <citation type="journal article" date="2022" name="Cell">
        <title>Repeat-based holocentromeres influence genome architecture and karyotype evolution.</title>
        <authorList>
            <person name="Hofstatter P.G."/>
            <person name="Thangavel G."/>
            <person name="Lux T."/>
            <person name="Neumann P."/>
            <person name="Vondrak T."/>
            <person name="Novak P."/>
            <person name="Zhang M."/>
            <person name="Costa L."/>
            <person name="Castellani M."/>
            <person name="Scott A."/>
            <person name="Toegelov H."/>
            <person name="Fuchs J."/>
            <person name="Mata-Sucre Y."/>
            <person name="Dias Y."/>
            <person name="Vanzela A.L.L."/>
            <person name="Huettel B."/>
            <person name="Almeida C.C.S."/>
            <person name="Simkova H."/>
            <person name="Souza G."/>
            <person name="Pedrosa-Harand A."/>
            <person name="Macas J."/>
            <person name="Mayer K.F.X."/>
            <person name="Houben A."/>
            <person name="Marques A."/>
        </authorList>
    </citation>
    <scope>NUCLEOTIDE SEQUENCE [LARGE SCALE GENOMIC DNA]</scope>
    <source>
        <strain evidence="7">RhyTen1mFocal</strain>
    </source>
</reference>
<dbReference type="InterPro" id="IPR041118">
    <property type="entry name" value="Rx_N"/>
</dbReference>
<dbReference type="Proteomes" id="UP001210211">
    <property type="component" value="Unassembled WGS sequence"/>
</dbReference>
<proteinExistence type="inferred from homology"/>
<sequence>MAESVLINFVIGILQDMIENEADLLSGVVGQVKSVQTELVNIKCYLKDADSKRRKGNESVENWLNKLRDVAHRIEDATDTFHLLLEDKRQKNPNVIDKLKNIGLMPMKVPGRRKLAMELADIQNELEEIFRSKARYGIEGLQDENLGSTPGKNILPFRRAAHEDVDETQVVGLDADKNNILNLLLHHRQTPRRTVITIVGAGGLGKTTLARMVYQRQVYISLPSRSISLFLYSL</sequence>
<evidence type="ECO:0000313" key="8">
    <source>
        <dbReference type="Proteomes" id="UP001210211"/>
    </source>
</evidence>
<evidence type="ECO:0000256" key="3">
    <source>
        <dbReference type="ARBA" id="ARBA00022737"/>
    </source>
</evidence>
<dbReference type="CDD" id="cd14798">
    <property type="entry name" value="RX-CC_like"/>
    <property type="match status" value="1"/>
</dbReference>